<dbReference type="GO" id="GO:0005737">
    <property type="term" value="C:cytoplasm"/>
    <property type="evidence" value="ECO:0007669"/>
    <property type="project" value="UniProtKB-SubCell"/>
</dbReference>
<comment type="catalytic activity">
    <reaction evidence="6">
        <text>Fe-coproporphyrin III + 2 H(+) = coproporphyrin III + Fe(2+)</text>
        <dbReference type="Rhea" id="RHEA:49572"/>
        <dbReference type="ChEBI" id="CHEBI:15378"/>
        <dbReference type="ChEBI" id="CHEBI:29033"/>
        <dbReference type="ChEBI" id="CHEBI:68438"/>
        <dbReference type="ChEBI" id="CHEBI:131725"/>
        <dbReference type="EC" id="4.99.1.9"/>
    </reaction>
    <physiologicalReaction direction="right-to-left" evidence="6">
        <dbReference type="Rhea" id="RHEA:49574"/>
    </physiologicalReaction>
</comment>
<feature type="binding site" evidence="7">
    <location>
        <position position="131"/>
    </location>
    <ligand>
        <name>Fe-coproporphyrin III</name>
        <dbReference type="ChEBI" id="CHEBI:68438"/>
    </ligand>
</feature>
<feature type="binding site" evidence="7">
    <location>
        <position position="283"/>
    </location>
    <ligand>
        <name>Fe(2+)</name>
        <dbReference type="ChEBI" id="CHEBI:29033"/>
    </ligand>
</feature>
<gene>
    <name evidence="7" type="primary">cpfC</name>
    <name evidence="9" type="ORF">ASJ30_06815</name>
</gene>
<evidence type="ECO:0000256" key="2">
    <source>
        <dbReference type="ARBA" id="ARBA00023004"/>
    </source>
</evidence>
<dbReference type="InterPro" id="IPR001015">
    <property type="entry name" value="Ferrochelatase"/>
</dbReference>
<keyword evidence="2 7" id="KW-0408">Iron</keyword>
<feature type="binding site" evidence="7">
    <location>
        <position position="190"/>
    </location>
    <ligand>
        <name>Fe(2+)</name>
        <dbReference type="ChEBI" id="CHEBI:29033"/>
    </ligand>
</feature>
<protein>
    <recommendedName>
        <fullName evidence="7">Coproporphyrin III ferrochelatase</fullName>
        <ecNumber evidence="7">4.99.1.9</ecNumber>
    </recommendedName>
</protein>
<dbReference type="InterPro" id="IPR033644">
    <property type="entry name" value="Ferrochelatase_C"/>
</dbReference>
<evidence type="ECO:0000256" key="4">
    <source>
        <dbReference type="ARBA" id="ARBA00023239"/>
    </source>
</evidence>
<dbReference type="InterPro" id="IPR033659">
    <property type="entry name" value="Ferrochelatase_N"/>
</dbReference>
<name>A0A1L3MFW2_9MICO</name>
<feature type="binding site" evidence="7">
    <location>
        <position position="62"/>
    </location>
    <ligand>
        <name>Fe-coproporphyrin III</name>
        <dbReference type="ChEBI" id="CHEBI:68438"/>
    </ligand>
</feature>
<evidence type="ECO:0000256" key="8">
    <source>
        <dbReference type="RuleBase" id="RU004185"/>
    </source>
</evidence>
<comment type="pathway">
    <text evidence="1 7">Porphyrin-containing compound metabolism; protoheme biosynthesis.</text>
</comment>
<dbReference type="PANTHER" id="PTHR11108:SF1">
    <property type="entry name" value="FERROCHELATASE, MITOCHONDRIAL"/>
    <property type="match status" value="1"/>
</dbReference>
<comment type="caution">
    <text evidence="7">Lacks conserved residue(s) required for the propagation of feature annotation.</text>
</comment>
<keyword evidence="7" id="KW-0963">Cytoplasm</keyword>
<comment type="function">
    <text evidence="7">Involved in coproporphyrin-dependent heme b biosynthesis. Catalyzes the insertion of ferrous iron into coproporphyrin III to form Fe-coproporphyrin III.</text>
</comment>
<proteinExistence type="inferred from homology"/>
<dbReference type="Gene3D" id="3.40.50.1400">
    <property type="match status" value="2"/>
</dbReference>
<accession>A0A1L3MFW2</accession>
<evidence type="ECO:0000256" key="1">
    <source>
        <dbReference type="ARBA" id="ARBA00004744"/>
    </source>
</evidence>
<organism evidence="9 10">
    <name type="scientific">Janibacter indicus</name>
    <dbReference type="NCBI Taxonomy" id="857417"/>
    <lineage>
        <taxon>Bacteria</taxon>
        <taxon>Bacillati</taxon>
        <taxon>Actinomycetota</taxon>
        <taxon>Actinomycetes</taxon>
        <taxon>Micrococcales</taxon>
        <taxon>Intrasporangiaceae</taxon>
        <taxon>Janibacter</taxon>
    </lineage>
</organism>
<keyword evidence="3 7" id="KW-0350">Heme biosynthesis</keyword>
<dbReference type="GO" id="GO:0046872">
    <property type="term" value="F:metal ion binding"/>
    <property type="evidence" value="ECO:0007669"/>
    <property type="project" value="UniProtKB-KW"/>
</dbReference>
<comment type="similarity">
    <text evidence="7 8">Belongs to the ferrochelatase family.</text>
</comment>
<dbReference type="EC" id="4.99.1.9" evidence="7"/>
<dbReference type="CDD" id="cd03411">
    <property type="entry name" value="Ferrochelatase_N"/>
    <property type="match status" value="1"/>
</dbReference>
<keyword evidence="5 7" id="KW-0627">Porphyrin biosynthesis</keyword>
<dbReference type="PANTHER" id="PTHR11108">
    <property type="entry name" value="FERROCHELATASE"/>
    <property type="match status" value="1"/>
</dbReference>
<evidence type="ECO:0000313" key="10">
    <source>
        <dbReference type="Proteomes" id="UP000182938"/>
    </source>
</evidence>
<evidence type="ECO:0000256" key="3">
    <source>
        <dbReference type="ARBA" id="ARBA00023133"/>
    </source>
</evidence>
<dbReference type="CDD" id="cd00419">
    <property type="entry name" value="Ferrochelatase_C"/>
    <property type="match status" value="1"/>
</dbReference>
<dbReference type="GO" id="GO:0004325">
    <property type="term" value="F:ferrochelatase activity"/>
    <property type="evidence" value="ECO:0007669"/>
    <property type="project" value="UniProtKB-UniRule"/>
</dbReference>
<keyword evidence="10" id="KW-1185">Reference proteome</keyword>
<dbReference type="KEGG" id="jte:ASJ30_06815"/>
<dbReference type="AlphaFoldDB" id="A0A1L3MFW2"/>
<evidence type="ECO:0000256" key="5">
    <source>
        <dbReference type="ARBA" id="ARBA00023244"/>
    </source>
</evidence>
<sequence>MPDPVTEHPLRPYDAVLVQSFGGPEGPDEVLPFLRRVTAGRGVPDERLVEVGAHYERVGGVSPLPALNRRLVADLTAELTARECPLPVALGNRNSTPFVPEALDDLEAGGARRVLVVPTSAWRSYSSCRQYREGLAEAVEGREGLVVDKVRPFGEHPGFAATLARHTLDAARGAVEQVGADGVALLYVTHSIPDAMDETSGPGDGDGRAYSADQAELASAITAEVDAVLGTDLPAGLAFCSRSGSPRTPWLEPDVNDRLRELADEGLRHVVVVPIGFVSDHMEVTHDLDVEAAETAAEVGLGMTRVPTPGADGDFVRGLVDLMLERAAQARGEEPVRAVWRDLDSHPSVCPVGCCPNLREALPASCGSD</sequence>
<comment type="subcellular location">
    <subcellularLocation>
        <location evidence="7">Cytoplasm</location>
    </subcellularLocation>
</comment>
<dbReference type="Pfam" id="PF00762">
    <property type="entry name" value="Ferrochelatase"/>
    <property type="match status" value="1"/>
</dbReference>
<evidence type="ECO:0000256" key="7">
    <source>
        <dbReference type="HAMAP-Rule" id="MF_00323"/>
    </source>
</evidence>
<reference evidence="9 10" key="1">
    <citation type="submission" date="2015-11" db="EMBL/GenBank/DDBJ databases">
        <authorList>
            <person name="Zhang Y."/>
            <person name="Guo Z."/>
        </authorList>
    </citation>
    <scope>NUCLEOTIDE SEQUENCE [LARGE SCALE GENOMIC DNA]</scope>
    <source>
        <strain evidence="9 10">YFY001</strain>
    </source>
</reference>
<keyword evidence="4 7" id="KW-0456">Lyase</keyword>
<dbReference type="Proteomes" id="UP000182938">
    <property type="component" value="Chromosome"/>
</dbReference>
<dbReference type="GO" id="GO:0006783">
    <property type="term" value="P:heme biosynthetic process"/>
    <property type="evidence" value="ECO:0007669"/>
    <property type="project" value="UniProtKB-UniRule"/>
</dbReference>
<keyword evidence="7" id="KW-0479">Metal-binding</keyword>
<dbReference type="SUPFAM" id="SSF53800">
    <property type="entry name" value="Chelatase"/>
    <property type="match status" value="1"/>
</dbReference>
<dbReference type="EMBL" id="CP013290">
    <property type="protein sequence ID" value="APH01293.1"/>
    <property type="molecule type" value="Genomic_DNA"/>
</dbReference>
<dbReference type="HAMAP" id="MF_00323">
    <property type="entry name" value="Ferrochelatase"/>
    <property type="match status" value="1"/>
</dbReference>
<dbReference type="RefSeq" id="WP_072624446.1">
    <property type="nucleotide sequence ID" value="NZ_CP013290.1"/>
</dbReference>
<evidence type="ECO:0000256" key="6">
    <source>
        <dbReference type="ARBA" id="ARBA00024536"/>
    </source>
</evidence>
<dbReference type="UniPathway" id="UPA00252"/>
<evidence type="ECO:0000313" key="9">
    <source>
        <dbReference type="EMBL" id="APH01293.1"/>
    </source>
</evidence>